<dbReference type="InterPro" id="IPR003439">
    <property type="entry name" value="ABC_transporter-like_ATP-bd"/>
</dbReference>
<comment type="caution">
    <text evidence="5">The sequence shown here is derived from an EMBL/GenBank/DDBJ whole genome shotgun (WGS) entry which is preliminary data.</text>
</comment>
<dbReference type="InterPro" id="IPR003593">
    <property type="entry name" value="AAA+_ATPase"/>
</dbReference>
<feature type="domain" description="ABC transporter" evidence="4">
    <location>
        <begin position="2"/>
        <end position="228"/>
    </location>
</feature>
<dbReference type="PANTHER" id="PTHR42939:SF1">
    <property type="entry name" value="ABC TRANSPORTER ATP-BINDING PROTEIN ALBC-RELATED"/>
    <property type="match status" value="1"/>
</dbReference>
<dbReference type="InterPro" id="IPR027417">
    <property type="entry name" value="P-loop_NTPase"/>
</dbReference>
<proteinExistence type="predicted"/>
<dbReference type="PROSITE" id="PS50893">
    <property type="entry name" value="ABC_TRANSPORTER_2"/>
    <property type="match status" value="1"/>
</dbReference>
<protein>
    <submittedName>
        <fullName evidence="5">ABC transporter ATP-binding protein</fullName>
    </submittedName>
</protein>
<keyword evidence="6" id="KW-1185">Reference proteome</keyword>
<reference evidence="5" key="2">
    <citation type="submission" date="2020-09" db="EMBL/GenBank/DDBJ databases">
        <authorList>
            <person name="Sun Q."/>
            <person name="Kim S."/>
        </authorList>
    </citation>
    <scope>NUCLEOTIDE SEQUENCE</scope>
    <source>
        <strain evidence="5">KCTC 23224</strain>
    </source>
</reference>
<evidence type="ECO:0000256" key="3">
    <source>
        <dbReference type="ARBA" id="ARBA00022840"/>
    </source>
</evidence>
<dbReference type="GO" id="GO:0005524">
    <property type="term" value="F:ATP binding"/>
    <property type="evidence" value="ECO:0007669"/>
    <property type="project" value="UniProtKB-KW"/>
</dbReference>
<dbReference type="SUPFAM" id="SSF52540">
    <property type="entry name" value="P-loop containing nucleoside triphosphate hydrolases"/>
    <property type="match status" value="1"/>
</dbReference>
<dbReference type="SMART" id="SM00382">
    <property type="entry name" value="AAA"/>
    <property type="match status" value="1"/>
</dbReference>
<organism evidence="5 6">
    <name type="scientific">Mongoliitalea lutea</name>
    <dbReference type="NCBI Taxonomy" id="849756"/>
    <lineage>
        <taxon>Bacteria</taxon>
        <taxon>Pseudomonadati</taxon>
        <taxon>Bacteroidota</taxon>
        <taxon>Cytophagia</taxon>
        <taxon>Cytophagales</taxon>
        <taxon>Cyclobacteriaceae</taxon>
        <taxon>Mongoliitalea</taxon>
    </lineage>
</organism>
<evidence type="ECO:0000259" key="4">
    <source>
        <dbReference type="PROSITE" id="PS50893"/>
    </source>
</evidence>
<evidence type="ECO:0000256" key="1">
    <source>
        <dbReference type="ARBA" id="ARBA00022448"/>
    </source>
</evidence>
<reference evidence="5" key="1">
    <citation type="journal article" date="2014" name="Int. J. Syst. Evol. Microbiol.">
        <title>Complete genome sequence of Corynebacterium casei LMG S-19264T (=DSM 44701T), isolated from a smear-ripened cheese.</title>
        <authorList>
            <consortium name="US DOE Joint Genome Institute (JGI-PGF)"/>
            <person name="Walter F."/>
            <person name="Albersmeier A."/>
            <person name="Kalinowski J."/>
            <person name="Ruckert C."/>
        </authorList>
    </citation>
    <scope>NUCLEOTIDE SEQUENCE</scope>
    <source>
        <strain evidence="5">KCTC 23224</strain>
    </source>
</reference>
<dbReference type="Pfam" id="PF00005">
    <property type="entry name" value="ABC_tran"/>
    <property type="match status" value="1"/>
</dbReference>
<dbReference type="PANTHER" id="PTHR42939">
    <property type="entry name" value="ABC TRANSPORTER ATP-BINDING PROTEIN ALBC-RELATED"/>
    <property type="match status" value="1"/>
</dbReference>
<dbReference type="RefSeq" id="WP_189586322.1">
    <property type="nucleotide sequence ID" value="NZ_BMYF01000030.1"/>
</dbReference>
<evidence type="ECO:0000256" key="2">
    <source>
        <dbReference type="ARBA" id="ARBA00022741"/>
    </source>
</evidence>
<dbReference type="CDD" id="cd03230">
    <property type="entry name" value="ABC_DR_subfamily_A"/>
    <property type="match status" value="1"/>
</dbReference>
<name>A0A8J3D5P9_9BACT</name>
<keyword evidence="1" id="KW-0813">Transport</keyword>
<keyword evidence="2" id="KW-0547">Nucleotide-binding</keyword>
<gene>
    <name evidence="5" type="ORF">GCM10008106_36270</name>
</gene>
<evidence type="ECO:0000313" key="6">
    <source>
        <dbReference type="Proteomes" id="UP000642809"/>
    </source>
</evidence>
<accession>A0A8J3D5P9</accession>
<evidence type="ECO:0000313" key="5">
    <source>
        <dbReference type="EMBL" id="GHB52333.1"/>
    </source>
</evidence>
<dbReference type="GO" id="GO:0016887">
    <property type="term" value="F:ATP hydrolysis activity"/>
    <property type="evidence" value="ECO:0007669"/>
    <property type="project" value="InterPro"/>
</dbReference>
<dbReference type="Proteomes" id="UP000642809">
    <property type="component" value="Unassembled WGS sequence"/>
</dbReference>
<dbReference type="Gene3D" id="3.40.50.300">
    <property type="entry name" value="P-loop containing nucleotide triphosphate hydrolases"/>
    <property type="match status" value="1"/>
</dbReference>
<dbReference type="EMBL" id="BMYF01000030">
    <property type="protein sequence ID" value="GHB52333.1"/>
    <property type="molecule type" value="Genomic_DNA"/>
</dbReference>
<dbReference type="AlphaFoldDB" id="A0A8J3D5P9"/>
<keyword evidence="3 5" id="KW-0067">ATP-binding</keyword>
<dbReference type="InterPro" id="IPR051782">
    <property type="entry name" value="ABC_Transporter_VariousFunc"/>
</dbReference>
<sequence length="281" mass="31331">MYTIQNLSFSYHKRRPLLQGVTLQPEAGQVVGLLGKNGTGKSSLLRLMAGLLCPKQGVLQFDGENVFNRNPEILAQLFFLPEEFDFPPSLKVAVYFKALADFYPAFDWAAFERYAQEFEVETHRQFGSLSFGQRKKSLIAFALASNCKVILMDEPTNGLDIPAKATFRKLVAGAMSEEQLMVISTHQVRDLEKLIDHLWIIDQGQLKLDASVADLEEQFEFAFASSLPADAIYHEAQLGTNFYIAPRAPGKTPTSVNLELLFNATILGKLSYSSTANLQNL</sequence>